<sequence length="561" mass="60426">MKIIENMTNGYRKIASGIAIVAFLTLMYFALIPGGTMALSFVTAVSGDPIIGAVVKLVDYPQYNATTVGPDGAYTLNNVPYDAIAGGSTYTMRTRATGYALNTTTVFINGASATKDIQLIPGYKYTAAGQIYAGQWRTDFRVGNLGTQPTTLDANFLNTAGITKNESVDLIPKMASINYNWYDWVTKITGDSDGSATISSEQLIDVIASQRSNSQGKIGFFEGSPLNAQKTQWLMPGMLYVGQWRSGFKTLNLGNTNADVSMYFYNSTGNQINVLNNITILPKASPYYDWYTYGYLASGSSPSATDGTVFIVSNNNQPLSIQGSQASELAGRFGAWNAIDLNDQHTDLFVTGQIYNGAWRSGFKVANLGLNNADVTLYFYNSIGSQINVLSNILIPPKGAPYYDWYTYGYLASGSSPSATDGSVRVVSNNGMPLYIIESQASESPGFLDFYQGAEINGNTTSGLIYLKFEGGERSGFKIANPGNSPITATIKFYNATGGLVNTISNSNVPAKSSPYYAWNSYTTEPSGLVTVESSSRISVTASFASDIESKMGLFKGIMEQ</sequence>
<dbReference type="AlphaFoldDB" id="A0A0P7ZIT1"/>
<dbReference type="Proteomes" id="UP000050360">
    <property type="component" value="Unassembled WGS sequence"/>
</dbReference>
<organism evidence="1 2">
    <name type="scientific">Candidatus Methanoperedens nitratireducens</name>
    <dbReference type="NCBI Taxonomy" id="1392998"/>
    <lineage>
        <taxon>Archaea</taxon>
        <taxon>Methanobacteriati</taxon>
        <taxon>Methanobacteriota</taxon>
        <taxon>Stenosarchaea group</taxon>
        <taxon>Methanomicrobia</taxon>
        <taxon>Methanosarcinales</taxon>
        <taxon>ANME-2 cluster</taxon>
        <taxon>Candidatus Methanoperedentaceae</taxon>
        <taxon>Candidatus Methanoperedens</taxon>
    </lineage>
</organism>
<dbReference type="EMBL" id="LKCM01000036">
    <property type="protein sequence ID" value="KPQ44976.1"/>
    <property type="molecule type" value="Genomic_DNA"/>
</dbReference>
<evidence type="ECO:0000313" key="1">
    <source>
        <dbReference type="EMBL" id="KPQ44976.1"/>
    </source>
</evidence>
<dbReference type="InterPro" id="IPR008969">
    <property type="entry name" value="CarboxyPept-like_regulatory"/>
</dbReference>
<reference evidence="1 2" key="1">
    <citation type="submission" date="2015-09" db="EMBL/GenBank/DDBJ databases">
        <title>A metagenomics-based metabolic model of nitrate-dependent anaerobic oxidation of methane by Methanoperedens-like archaea.</title>
        <authorList>
            <person name="Arshad A."/>
            <person name="Speth D.R."/>
            <person name="De Graaf R.M."/>
            <person name="Op Den Camp H.J."/>
            <person name="Jetten M.S."/>
            <person name="Welte C.U."/>
        </authorList>
    </citation>
    <scope>NUCLEOTIDE SEQUENCE [LARGE SCALE GENOMIC DNA]</scope>
</reference>
<dbReference type="Gene3D" id="2.60.40.1120">
    <property type="entry name" value="Carboxypeptidase-like, regulatory domain"/>
    <property type="match status" value="1"/>
</dbReference>
<evidence type="ECO:0000313" key="2">
    <source>
        <dbReference type="Proteomes" id="UP000050360"/>
    </source>
</evidence>
<dbReference type="SUPFAM" id="SSF49464">
    <property type="entry name" value="Carboxypeptidase regulatory domain-like"/>
    <property type="match status" value="1"/>
</dbReference>
<protein>
    <submittedName>
        <fullName evidence="1">Uncharacterized protein</fullName>
    </submittedName>
</protein>
<comment type="caution">
    <text evidence="1">The sequence shown here is derived from an EMBL/GenBank/DDBJ whole genome shotgun (WGS) entry which is preliminary data.</text>
</comment>
<name>A0A0P7ZIT1_9EURY</name>
<accession>A0A0P7ZIT1</accession>
<gene>
    <name evidence="1" type="ORF">MPEBLZ_00447</name>
</gene>
<proteinExistence type="predicted"/>